<dbReference type="AlphaFoldDB" id="A0A9N9B021"/>
<dbReference type="Proteomes" id="UP000789342">
    <property type="component" value="Unassembled WGS sequence"/>
</dbReference>
<proteinExistence type="predicted"/>
<sequence length="106" mass="12260">MNAGCIKQAKFMIEQSQKEFMDKKDRQNIHRPAKNACMVLHLGRYFEENVTGPFNFPSGWNQITIENLTASENSFSLFLHPNVGEIPDKELSFEQILSQELPWCLL</sequence>
<reference evidence="1" key="1">
    <citation type="submission" date="2021-06" db="EMBL/GenBank/DDBJ databases">
        <authorList>
            <person name="Kallberg Y."/>
            <person name="Tangrot J."/>
            <person name="Rosling A."/>
        </authorList>
    </citation>
    <scope>NUCLEOTIDE SEQUENCE</scope>
    <source>
        <strain evidence="1">CL551</strain>
    </source>
</reference>
<evidence type="ECO:0000313" key="2">
    <source>
        <dbReference type="Proteomes" id="UP000789342"/>
    </source>
</evidence>
<gene>
    <name evidence="1" type="ORF">AMORRO_LOCUS5427</name>
</gene>
<feature type="non-terminal residue" evidence="1">
    <location>
        <position position="106"/>
    </location>
</feature>
<accession>A0A9N9B021</accession>
<keyword evidence="2" id="KW-1185">Reference proteome</keyword>
<evidence type="ECO:0000313" key="1">
    <source>
        <dbReference type="EMBL" id="CAG8547748.1"/>
    </source>
</evidence>
<name>A0A9N9B021_9GLOM</name>
<comment type="caution">
    <text evidence="1">The sequence shown here is derived from an EMBL/GenBank/DDBJ whole genome shotgun (WGS) entry which is preliminary data.</text>
</comment>
<protein>
    <submittedName>
        <fullName evidence="1">12125_t:CDS:1</fullName>
    </submittedName>
</protein>
<dbReference type="EMBL" id="CAJVPV010003271">
    <property type="protein sequence ID" value="CAG8547748.1"/>
    <property type="molecule type" value="Genomic_DNA"/>
</dbReference>
<organism evidence="1 2">
    <name type="scientific">Acaulospora morrowiae</name>
    <dbReference type="NCBI Taxonomy" id="94023"/>
    <lineage>
        <taxon>Eukaryota</taxon>
        <taxon>Fungi</taxon>
        <taxon>Fungi incertae sedis</taxon>
        <taxon>Mucoromycota</taxon>
        <taxon>Glomeromycotina</taxon>
        <taxon>Glomeromycetes</taxon>
        <taxon>Diversisporales</taxon>
        <taxon>Acaulosporaceae</taxon>
        <taxon>Acaulospora</taxon>
    </lineage>
</organism>